<protein>
    <submittedName>
        <fullName evidence="1">13810_t:CDS:1</fullName>
    </submittedName>
</protein>
<proteinExistence type="predicted"/>
<evidence type="ECO:0000313" key="1">
    <source>
        <dbReference type="EMBL" id="CAG8596388.1"/>
    </source>
</evidence>
<name>A0ACA9MJN6_9GLOM</name>
<dbReference type="EMBL" id="CAJVPT010013513">
    <property type="protein sequence ID" value="CAG8596388.1"/>
    <property type="molecule type" value="Genomic_DNA"/>
</dbReference>
<evidence type="ECO:0000313" key="2">
    <source>
        <dbReference type="Proteomes" id="UP000789525"/>
    </source>
</evidence>
<reference evidence="1" key="1">
    <citation type="submission" date="2021-06" db="EMBL/GenBank/DDBJ databases">
        <authorList>
            <person name="Kallberg Y."/>
            <person name="Tangrot J."/>
            <person name="Rosling A."/>
        </authorList>
    </citation>
    <scope>NUCLEOTIDE SEQUENCE</scope>
    <source>
        <strain evidence="1">CL356</strain>
    </source>
</reference>
<gene>
    <name evidence="1" type="ORF">ACOLOM_LOCUS6516</name>
</gene>
<sequence>TPVASSTKHVSSRHDTIVGRAKSEMAAAAAAMSKAAVSTNAQSHDRKESRDHDGDEDEDDDDWVDPVKPSPPGSTPSDPKISSSHHHHQQSSSGEGAIPPTMTDSFTKTRGKGDDASLTPTPRAGSHPAPNASKMASKDLPAIPTTLVSIPREANSRSSFNSRRSSQIAISEVQVPFPTRTADHKKQSSSTSSRSATSSNPTSPGSSPASAYPSSTHAYRHHHHQSSALERDAVGYPFPGNMTDESGTTSSDSGPSSESWGGDEKSGMRGSLVPKRERKTTVGRTAPIQLASSPPGSVISSSTHHSKGSSRHTDRSGSIRAKDGGRTTSGGVKAVWDDEDGDDF</sequence>
<dbReference type="Proteomes" id="UP000789525">
    <property type="component" value="Unassembled WGS sequence"/>
</dbReference>
<comment type="caution">
    <text evidence="1">The sequence shown here is derived from an EMBL/GenBank/DDBJ whole genome shotgun (WGS) entry which is preliminary data.</text>
</comment>
<keyword evidence="2" id="KW-1185">Reference proteome</keyword>
<feature type="non-terminal residue" evidence="1">
    <location>
        <position position="1"/>
    </location>
</feature>
<organism evidence="1 2">
    <name type="scientific">Acaulospora colombiana</name>
    <dbReference type="NCBI Taxonomy" id="27376"/>
    <lineage>
        <taxon>Eukaryota</taxon>
        <taxon>Fungi</taxon>
        <taxon>Fungi incertae sedis</taxon>
        <taxon>Mucoromycota</taxon>
        <taxon>Glomeromycotina</taxon>
        <taxon>Glomeromycetes</taxon>
        <taxon>Diversisporales</taxon>
        <taxon>Acaulosporaceae</taxon>
        <taxon>Acaulospora</taxon>
    </lineage>
</organism>
<accession>A0ACA9MJN6</accession>